<dbReference type="InterPro" id="IPR004026">
    <property type="entry name" value="Ada_DNA_repair_Zn-bd"/>
</dbReference>
<comment type="caution">
    <text evidence="4">The sequence shown here is derived from an EMBL/GenBank/DDBJ whole genome shotgun (WGS) entry which is preliminary data.</text>
</comment>
<dbReference type="Pfam" id="PF02805">
    <property type="entry name" value="Ada_Zn_binding"/>
    <property type="match status" value="1"/>
</dbReference>
<feature type="signal peptide" evidence="2">
    <location>
        <begin position="1"/>
        <end position="21"/>
    </location>
</feature>
<evidence type="ECO:0000313" key="4">
    <source>
        <dbReference type="EMBL" id="MCQ5343560.1"/>
    </source>
</evidence>
<name>A0ABT1SUK0_9FIRM</name>
<dbReference type="SUPFAM" id="SSF57884">
    <property type="entry name" value="Ada DNA repair protein, N-terminal domain (N-Ada 10)"/>
    <property type="match status" value="1"/>
</dbReference>
<organism evidence="4 5">
    <name type="scientific">Megasphaera massiliensis</name>
    <dbReference type="NCBI Taxonomy" id="1232428"/>
    <lineage>
        <taxon>Bacteria</taxon>
        <taxon>Bacillati</taxon>
        <taxon>Bacillota</taxon>
        <taxon>Negativicutes</taxon>
        <taxon>Veillonellales</taxon>
        <taxon>Veillonellaceae</taxon>
        <taxon>Megasphaera</taxon>
    </lineage>
</organism>
<gene>
    <name evidence="4" type="ORF">NE675_11075</name>
</gene>
<feature type="chain" id="PRO_5045213106" evidence="2">
    <location>
        <begin position="22"/>
        <end position="72"/>
    </location>
</feature>
<accession>A0ABT1SUK0</accession>
<keyword evidence="2" id="KW-0732">Signal</keyword>
<evidence type="ECO:0000256" key="2">
    <source>
        <dbReference type="SAM" id="SignalP"/>
    </source>
</evidence>
<proteinExistence type="predicted"/>
<dbReference type="Gene3D" id="3.40.10.10">
    <property type="entry name" value="DNA Methylphosphotriester Repair Domain"/>
    <property type="match status" value="1"/>
</dbReference>
<evidence type="ECO:0000259" key="3">
    <source>
        <dbReference type="Pfam" id="PF02805"/>
    </source>
</evidence>
<keyword evidence="1" id="KW-0010">Activator</keyword>
<protein>
    <submittedName>
        <fullName evidence="4">Nuclease</fullName>
    </submittedName>
</protein>
<reference evidence="4 5" key="1">
    <citation type="submission" date="2022-06" db="EMBL/GenBank/DDBJ databases">
        <title>Isolation of gut microbiota from human fecal samples.</title>
        <authorList>
            <person name="Pamer E.G."/>
            <person name="Barat B."/>
            <person name="Waligurski E."/>
            <person name="Medina S."/>
            <person name="Paddock L."/>
            <person name="Mostad J."/>
        </authorList>
    </citation>
    <scope>NUCLEOTIDE SEQUENCE [LARGE SCALE GENOMIC DNA]</scope>
    <source>
        <strain evidence="4 5">DFI.1.1</strain>
    </source>
</reference>
<dbReference type="Proteomes" id="UP001206692">
    <property type="component" value="Unassembled WGS sequence"/>
</dbReference>
<evidence type="ECO:0000256" key="1">
    <source>
        <dbReference type="ARBA" id="ARBA00023159"/>
    </source>
</evidence>
<keyword evidence="5" id="KW-1185">Reference proteome</keyword>
<sequence>MKKKIAIALTTILWTATAAIASATYVGNMTSMKFHNQGCRWEQKMNESNRAYFDSRDQAVSYGYVPCKVCRP</sequence>
<dbReference type="EMBL" id="JANGEW010000029">
    <property type="protein sequence ID" value="MCQ5343560.1"/>
    <property type="molecule type" value="Genomic_DNA"/>
</dbReference>
<feature type="domain" description="Ada DNA repair metal-binding" evidence="3">
    <location>
        <begin position="20"/>
        <end position="72"/>
    </location>
</feature>
<dbReference type="InterPro" id="IPR035451">
    <property type="entry name" value="Ada-like_dom_sf"/>
</dbReference>
<evidence type="ECO:0000313" key="5">
    <source>
        <dbReference type="Proteomes" id="UP001206692"/>
    </source>
</evidence>
<dbReference type="RefSeq" id="WP_062412739.1">
    <property type="nucleotide sequence ID" value="NZ_JAJCIO010000034.1"/>
</dbReference>